<dbReference type="AlphaFoldDB" id="A0A5D3YJ31"/>
<dbReference type="InterPro" id="IPR016796">
    <property type="entry name" value="UCP021774"/>
</dbReference>
<dbReference type="RefSeq" id="WP_148898635.1">
    <property type="nucleotide sequence ID" value="NZ_VNHY01000002.1"/>
</dbReference>
<evidence type="ECO:0000313" key="2">
    <source>
        <dbReference type="EMBL" id="TYP93572.1"/>
    </source>
</evidence>
<organism evidence="2 3">
    <name type="scientific">Fodinibius salinus</name>
    <dbReference type="NCBI Taxonomy" id="860790"/>
    <lineage>
        <taxon>Bacteria</taxon>
        <taxon>Pseudomonadati</taxon>
        <taxon>Balneolota</taxon>
        <taxon>Balneolia</taxon>
        <taxon>Balneolales</taxon>
        <taxon>Balneolaceae</taxon>
        <taxon>Fodinibius</taxon>
    </lineage>
</organism>
<proteinExistence type="predicted"/>
<accession>A0A5D3YJ31</accession>
<gene>
    <name evidence="2" type="ORF">LX73_1278</name>
</gene>
<name>A0A5D3YJ31_9BACT</name>
<protein>
    <submittedName>
        <fullName evidence="2">Uncharacterized conserved protein, DUF302 family</fullName>
    </submittedName>
</protein>
<evidence type="ECO:0000259" key="1">
    <source>
        <dbReference type="Pfam" id="PF03625"/>
    </source>
</evidence>
<dbReference type="PIRSF" id="PIRSF021774">
    <property type="entry name" value="UCP021774"/>
    <property type="match status" value="1"/>
</dbReference>
<evidence type="ECO:0000313" key="3">
    <source>
        <dbReference type="Proteomes" id="UP000324595"/>
    </source>
</evidence>
<dbReference type="InterPro" id="IPR035923">
    <property type="entry name" value="TT1751-like_sf"/>
</dbReference>
<comment type="caution">
    <text evidence="2">The sequence shown here is derived from an EMBL/GenBank/DDBJ whole genome shotgun (WGS) entry which is preliminary data.</text>
</comment>
<dbReference type="InterPro" id="IPR005180">
    <property type="entry name" value="DUF302"/>
</dbReference>
<dbReference type="EMBL" id="VNHY01000002">
    <property type="protein sequence ID" value="TYP93572.1"/>
    <property type="molecule type" value="Genomic_DNA"/>
</dbReference>
<keyword evidence="3" id="KW-1185">Reference proteome</keyword>
<dbReference type="PANTHER" id="PTHR38342:SF1">
    <property type="entry name" value="SLR5037 PROTEIN"/>
    <property type="match status" value="1"/>
</dbReference>
<dbReference type="CDD" id="cd14797">
    <property type="entry name" value="DUF302"/>
    <property type="match status" value="1"/>
</dbReference>
<reference evidence="2 3" key="1">
    <citation type="submission" date="2019-07" db="EMBL/GenBank/DDBJ databases">
        <title>Genomic Encyclopedia of Archaeal and Bacterial Type Strains, Phase II (KMG-II): from individual species to whole genera.</title>
        <authorList>
            <person name="Goeker M."/>
        </authorList>
    </citation>
    <scope>NUCLEOTIDE SEQUENCE [LARGE SCALE GENOMIC DNA]</scope>
    <source>
        <strain evidence="2 3">DSM 21935</strain>
    </source>
</reference>
<dbReference type="Pfam" id="PF03625">
    <property type="entry name" value="DUF302"/>
    <property type="match status" value="1"/>
</dbReference>
<sequence>MEYFTSRTVALTYEQAIEKVTDLLKEEGFGVLTEIDVKDTLKKKLDVDFKKYKILGACNPNFAHQALQAEDKIGVMLPCNVIVEENEDGTVEVSAVNPVASMQAVSNNGLQPIAEQVKSNLEKVINNL</sequence>
<dbReference type="Gene3D" id="3.30.310.70">
    <property type="entry name" value="TT1751-like domain"/>
    <property type="match status" value="1"/>
</dbReference>
<feature type="domain" description="DUF302" evidence="1">
    <location>
        <begin position="35"/>
        <end position="98"/>
    </location>
</feature>
<dbReference type="Proteomes" id="UP000324595">
    <property type="component" value="Unassembled WGS sequence"/>
</dbReference>
<dbReference type="OrthoDB" id="9791067at2"/>
<dbReference type="PANTHER" id="PTHR38342">
    <property type="entry name" value="SLR5037 PROTEIN"/>
    <property type="match status" value="1"/>
</dbReference>
<dbReference type="SUPFAM" id="SSF103247">
    <property type="entry name" value="TT1751-like"/>
    <property type="match status" value="1"/>
</dbReference>